<keyword evidence="1" id="KW-1133">Transmembrane helix</keyword>
<keyword evidence="3" id="KW-1185">Reference proteome</keyword>
<evidence type="ECO:0000313" key="3">
    <source>
        <dbReference type="Proteomes" id="UP001327560"/>
    </source>
</evidence>
<gene>
    <name evidence="2" type="ORF">Cni_G26036</name>
</gene>
<keyword evidence="1" id="KW-0472">Membrane</keyword>
<feature type="transmembrane region" description="Helical" evidence="1">
    <location>
        <begin position="22"/>
        <end position="41"/>
    </location>
</feature>
<reference evidence="2 3" key="1">
    <citation type="submission" date="2023-10" db="EMBL/GenBank/DDBJ databases">
        <title>Chromosome-scale genome assembly provides insights into flower coloration mechanisms of Canna indica.</title>
        <authorList>
            <person name="Li C."/>
        </authorList>
    </citation>
    <scope>NUCLEOTIDE SEQUENCE [LARGE SCALE GENOMIC DNA]</scope>
    <source>
        <tissue evidence="2">Flower</tissue>
    </source>
</reference>
<feature type="transmembrane region" description="Helical" evidence="1">
    <location>
        <begin position="272"/>
        <end position="296"/>
    </location>
</feature>
<accession>A0AAQ3KY78</accession>
<evidence type="ECO:0000313" key="2">
    <source>
        <dbReference type="EMBL" id="WOL17247.1"/>
    </source>
</evidence>
<dbReference type="PANTHER" id="PTHR35307">
    <property type="entry name" value="PROTEIN, PUTATIVE-RELATED"/>
    <property type="match status" value="1"/>
</dbReference>
<feature type="transmembrane region" description="Helical" evidence="1">
    <location>
        <begin position="154"/>
        <end position="175"/>
    </location>
</feature>
<feature type="transmembrane region" description="Helical" evidence="1">
    <location>
        <begin position="231"/>
        <end position="252"/>
    </location>
</feature>
<protein>
    <submittedName>
        <fullName evidence="2">Uncharacterized protein</fullName>
    </submittedName>
</protein>
<keyword evidence="1" id="KW-0812">Transmembrane</keyword>
<evidence type="ECO:0000256" key="1">
    <source>
        <dbReference type="SAM" id="Phobius"/>
    </source>
</evidence>
<organism evidence="2 3">
    <name type="scientific">Canna indica</name>
    <name type="common">Indian-shot</name>
    <dbReference type="NCBI Taxonomy" id="4628"/>
    <lineage>
        <taxon>Eukaryota</taxon>
        <taxon>Viridiplantae</taxon>
        <taxon>Streptophyta</taxon>
        <taxon>Embryophyta</taxon>
        <taxon>Tracheophyta</taxon>
        <taxon>Spermatophyta</taxon>
        <taxon>Magnoliopsida</taxon>
        <taxon>Liliopsida</taxon>
        <taxon>Zingiberales</taxon>
        <taxon>Cannaceae</taxon>
        <taxon>Canna</taxon>
    </lineage>
</organism>
<dbReference type="PANTHER" id="PTHR35307:SF3">
    <property type="entry name" value="DUF4220 DOMAIN-CONTAINING PROTEIN"/>
    <property type="match status" value="1"/>
</dbReference>
<sequence length="711" mass="78805">MRCTGGGGAAQSLDSSGFSSPVPWVGLYVAAASIICALAMSYDAISAIRHSKLWFPSSIFSLNATTLTILSVATKLPLDLSSPMPSRPDQLAKLSGSALVATAAANLLPSLASAPDASSAISNIIALAILVVTIAANVCIQIATGVIYTFVAEHLAVLVLTLVLLLVLCSSALAVPTTKQLLEKQFDDKFGLARDQNDGNNLDIASLRESVKGYWLMAHTSNPQYVLGRSATCTASGVIGLLTCLILAEAAVRSVAKHHRHGMNFCSGTSDYKWSTTVVFFSQAVAVVVGTVAPSLRWFNAVSSRRPFHGRLSCRDELRAESYWTLGLTEWKEDASFTFRFVGSQWSRKTANELKNLLLNLLAKAQVSVVVACKLIRLASLLLISWIPRRCSRWSSTAGSSRTTSSLTNLSSFVLRLEGEEELVNLMIQSEREDTDRWIWKGTKKKPAHLIKLMSYATLSPVYQGVCEFDSRSIPSLVLDEPPNIWAMPLVTLTTIAIILPYIEPNLVESLRRGVREGLQYVRLVDKHLDGRGLHKARKAADVLWIGIDLYDKWLDNNLKQLMAEENSGKQIIEKLEEISRRCVTSFQQTITEVRRNLPEWPAELWASNCMYRVTSTILQEYDVKYGTDDRLFLWLRATISDILRACLTNLPKVINIECICTSSEEREKKVRDAAFLLGETKRIIEILGNQELICSYPEDKTYIENWCETR</sequence>
<dbReference type="AlphaFoldDB" id="A0AAQ3KY78"/>
<proteinExistence type="predicted"/>
<feature type="transmembrane region" description="Helical" evidence="1">
    <location>
        <begin position="53"/>
        <end position="74"/>
    </location>
</feature>
<dbReference type="EMBL" id="CP136897">
    <property type="protein sequence ID" value="WOL17247.1"/>
    <property type="molecule type" value="Genomic_DNA"/>
</dbReference>
<dbReference type="Proteomes" id="UP001327560">
    <property type="component" value="Chromosome 8"/>
</dbReference>
<name>A0AAQ3KY78_9LILI</name>
<feature type="transmembrane region" description="Helical" evidence="1">
    <location>
        <begin position="124"/>
        <end position="148"/>
    </location>
</feature>